<sequence length="352" mass="35453">MLAPAVASAAAGRPPARALARALATSMGSPRSVSSGWAMAVHVYVSEGRDKQLVSRFSAAGVSGGAVLANEFMDAAYHRSGITLAAASAGPLEAGVLAVASEALSALDLQSHSATHPRVGVVDHVACNPLGSATRADAGALAARLGQLLGAGAAEVPAAGVAGPSPARPPLPVYLYGAARADERPLAELRRALGYFGGAARGEWTGLSSKMARAMAELPPDHGPATPSARSGAAVVGAVPWVFNYNLLLSAASAGGVGDDGELMRRARRVARAVSARGGGLAAVESMALPHERGVEVACNLLDVATTSPAEVRALVEALSKPEGLAIDSDYFTNKHPEDVLALVLTGSEKVA</sequence>
<name>A0ABN9PYA2_9DINO</name>
<evidence type="ECO:0000259" key="1">
    <source>
        <dbReference type="SMART" id="SM01222"/>
    </source>
</evidence>
<evidence type="ECO:0000313" key="2">
    <source>
        <dbReference type="EMBL" id="CAK0798301.1"/>
    </source>
</evidence>
<feature type="domain" description="Formiminotransferase N-terminal subdomain" evidence="1">
    <location>
        <begin position="36"/>
        <end position="240"/>
    </location>
</feature>
<organism evidence="2 3">
    <name type="scientific">Prorocentrum cordatum</name>
    <dbReference type="NCBI Taxonomy" id="2364126"/>
    <lineage>
        <taxon>Eukaryota</taxon>
        <taxon>Sar</taxon>
        <taxon>Alveolata</taxon>
        <taxon>Dinophyceae</taxon>
        <taxon>Prorocentrales</taxon>
        <taxon>Prorocentraceae</taxon>
        <taxon>Prorocentrum</taxon>
    </lineage>
</organism>
<dbReference type="Pfam" id="PF07837">
    <property type="entry name" value="FTCD_N"/>
    <property type="match status" value="1"/>
</dbReference>
<dbReference type="EMBL" id="CAUYUJ010001914">
    <property type="protein sequence ID" value="CAK0798301.1"/>
    <property type="molecule type" value="Genomic_DNA"/>
</dbReference>
<dbReference type="InterPro" id="IPR037064">
    <property type="entry name" value="Formiminotransferase_N_sf"/>
</dbReference>
<accession>A0ABN9PYA2</accession>
<gene>
    <name evidence="2" type="ORF">PCOR1329_LOCUS7095</name>
</gene>
<dbReference type="PANTHER" id="PTHR12234:SF1">
    <property type="entry name" value="FORMIMINOTRANSFERASE N-TERMINAL SUBDOMAIN-CONTAINING PROTEIN"/>
    <property type="match status" value="1"/>
</dbReference>
<comment type="caution">
    <text evidence="2">The sequence shown here is derived from an EMBL/GenBank/DDBJ whole genome shotgun (WGS) entry which is preliminary data.</text>
</comment>
<dbReference type="Proteomes" id="UP001189429">
    <property type="component" value="Unassembled WGS sequence"/>
</dbReference>
<proteinExistence type="predicted"/>
<dbReference type="InterPro" id="IPR037070">
    <property type="entry name" value="Formiminotransferase_C_sf"/>
</dbReference>
<dbReference type="Gene3D" id="3.30.990.10">
    <property type="entry name" value="Formiminotransferase, N-terminal subdomain"/>
    <property type="match status" value="1"/>
</dbReference>
<evidence type="ECO:0000313" key="3">
    <source>
        <dbReference type="Proteomes" id="UP001189429"/>
    </source>
</evidence>
<dbReference type="SMART" id="SM01222">
    <property type="entry name" value="FTCD_N"/>
    <property type="match status" value="1"/>
</dbReference>
<protein>
    <recommendedName>
        <fullName evidence="1">Formiminotransferase N-terminal subdomain domain-containing protein</fullName>
    </recommendedName>
</protein>
<dbReference type="InterPro" id="IPR051623">
    <property type="entry name" value="FTCD"/>
</dbReference>
<dbReference type="InterPro" id="IPR012886">
    <property type="entry name" value="Formiminotransferase_N"/>
</dbReference>
<keyword evidence="3" id="KW-1185">Reference proteome</keyword>
<dbReference type="PANTHER" id="PTHR12234">
    <property type="entry name" value="FORMIMINOTRANSFERASE-CYCLODEAMINASE"/>
    <property type="match status" value="1"/>
</dbReference>
<reference evidence="2" key="1">
    <citation type="submission" date="2023-10" db="EMBL/GenBank/DDBJ databases">
        <authorList>
            <person name="Chen Y."/>
            <person name="Shah S."/>
            <person name="Dougan E. K."/>
            <person name="Thang M."/>
            <person name="Chan C."/>
        </authorList>
    </citation>
    <scope>NUCLEOTIDE SEQUENCE [LARGE SCALE GENOMIC DNA]</scope>
</reference>
<dbReference type="Gene3D" id="3.30.70.670">
    <property type="entry name" value="Formiminotransferase, C-terminal subdomain"/>
    <property type="match status" value="1"/>
</dbReference>
<dbReference type="SUPFAM" id="SSF55116">
    <property type="entry name" value="Formiminotransferase domain of formiminotransferase-cyclodeaminase"/>
    <property type="match status" value="1"/>
</dbReference>
<dbReference type="InterPro" id="IPR022384">
    <property type="entry name" value="FormiminoTrfase_cat_dom_sf"/>
</dbReference>